<dbReference type="InterPro" id="IPR058424">
    <property type="entry name" value="Primase-assoc_C"/>
</dbReference>
<dbReference type="Pfam" id="PF26463">
    <property type="entry name" value="DUF8140"/>
    <property type="match status" value="1"/>
</dbReference>
<feature type="domain" description="Primase-associated C-terminal" evidence="1">
    <location>
        <begin position="388"/>
        <end position="504"/>
    </location>
</feature>
<name>A0ABD5VJG2_9EURY</name>
<dbReference type="EMBL" id="JBHSXN010000004">
    <property type="protein sequence ID" value="MFC6954878.1"/>
    <property type="molecule type" value="Genomic_DNA"/>
</dbReference>
<dbReference type="Pfam" id="PF26416">
    <property type="entry name" value="DUF8111"/>
    <property type="match status" value="1"/>
</dbReference>
<dbReference type="Proteomes" id="UP001596395">
    <property type="component" value="Unassembled WGS sequence"/>
</dbReference>
<protein>
    <submittedName>
        <fullName evidence="3">Primase-associated protein</fullName>
    </submittedName>
</protein>
<evidence type="ECO:0000313" key="4">
    <source>
        <dbReference type="Proteomes" id="UP001596395"/>
    </source>
</evidence>
<accession>A0ABD5VJG2</accession>
<dbReference type="NCBIfam" id="NF038197">
    <property type="entry name" value="prim_adj_arch"/>
    <property type="match status" value="1"/>
</dbReference>
<gene>
    <name evidence="3" type="ORF">ACFQGB_18580</name>
</gene>
<sequence>MTTNAPTVTDHFDALQRAALPGEHSQLALQYLFDHGYTAFHTQDGDVDADSLVSAVERFALEAFDPGDPRNRDGPFVEDPAVLATITSLATVCVTDHPALADTPTDRLQLVADLRSLYAATIQDLAVDAGDDFVQELAEVIYAKDPGEQGPHLGRVCTGVVHNPEFLDDDGTFVEIPMPAASPECIVRVTDDGIGGAYDTRKGTVDGEFATRVWDNNVYVPVEDCRRKHWERLKRGFGALVDAQNASLDEDQREWIRNRADGVGERIDRLLQAGREGRVWKGWDGDDQLVQLVSSALSASDLDRDGVYPADVFFEALQRYEPSAGWEASLCQRISSASTLEARLVDADSNRLEVMERKGRRLFSLESRTGGNEVLVEAIEDLFELPCMGKMDERLRERGPVRKDLFNFVRMVLWLPEYESASVDEVVRDLQCVFDRWPWHDPAETEYQIRYEFGNTISGETPLPMNCDNDDMQRYCIGQDECPYSIWGSVPFAESMYEAVDAPHRHPDY</sequence>
<comment type="caution">
    <text evidence="3">The sequence shown here is derived from an EMBL/GenBank/DDBJ whole genome shotgun (WGS) entry which is preliminary data.</text>
</comment>
<evidence type="ECO:0000259" key="2">
    <source>
        <dbReference type="Pfam" id="PF26463"/>
    </source>
</evidence>
<dbReference type="InterPro" id="IPR058989">
    <property type="entry name" value="Primase-assoc"/>
</dbReference>
<dbReference type="RefSeq" id="WP_336351820.1">
    <property type="nucleotide sequence ID" value="NZ_JAZAQL010000004.1"/>
</dbReference>
<organism evidence="3 4">
    <name type="scientific">Halorubellus litoreus</name>
    <dbReference type="NCBI Taxonomy" id="755308"/>
    <lineage>
        <taxon>Archaea</taxon>
        <taxon>Methanobacteriati</taxon>
        <taxon>Methanobacteriota</taxon>
        <taxon>Stenosarchaea group</taxon>
        <taxon>Halobacteria</taxon>
        <taxon>Halobacteriales</taxon>
        <taxon>Halorubellaceae</taxon>
        <taxon>Halorubellus</taxon>
    </lineage>
</organism>
<keyword evidence="4" id="KW-1185">Reference proteome</keyword>
<feature type="domain" description="Primase-associated N-terminal" evidence="2">
    <location>
        <begin position="14"/>
        <end position="272"/>
    </location>
</feature>
<proteinExistence type="predicted"/>
<evidence type="ECO:0000313" key="3">
    <source>
        <dbReference type="EMBL" id="MFC6954878.1"/>
    </source>
</evidence>
<dbReference type="AlphaFoldDB" id="A0ABD5VJG2"/>
<dbReference type="InterPro" id="IPR058453">
    <property type="entry name" value="Primase-assoc_N"/>
</dbReference>
<reference evidence="3 4" key="1">
    <citation type="journal article" date="2019" name="Int. J. Syst. Evol. Microbiol.">
        <title>The Global Catalogue of Microorganisms (GCM) 10K type strain sequencing project: providing services to taxonomists for standard genome sequencing and annotation.</title>
        <authorList>
            <consortium name="The Broad Institute Genomics Platform"/>
            <consortium name="The Broad Institute Genome Sequencing Center for Infectious Disease"/>
            <person name="Wu L."/>
            <person name="Ma J."/>
        </authorList>
    </citation>
    <scope>NUCLEOTIDE SEQUENCE [LARGE SCALE GENOMIC DNA]</scope>
    <source>
        <strain evidence="3 4">GX26</strain>
    </source>
</reference>
<evidence type="ECO:0000259" key="1">
    <source>
        <dbReference type="Pfam" id="PF26416"/>
    </source>
</evidence>